<dbReference type="EMBL" id="QNUK01000001">
    <property type="protein sequence ID" value="KAF5910085.1"/>
    <property type="molecule type" value="Genomic_DNA"/>
</dbReference>
<sequence>MLAQCRANTQPDVWGAAQRLWMKGYNTCRHGLELKAARQRRWCNKHFPLQQALRILVLASQGSQLPS</sequence>
<evidence type="ECO:0000313" key="1">
    <source>
        <dbReference type="EMBL" id="KAF5910085.1"/>
    </source>
</evidence>
<protein>
    <submittedName>
        <fullName evidence="1">Nuclear RNA export factor 5</fullName>
    </submittedName>
</protein>
<dbReference type="AlphaFoldDB" id="A0A8J4XHP4"/>
<proteinExistence type="predicted"/>
<organism evidence="1 2">
    <name type="scientific">Clarias magur</name>
    <name type="common">Asian catfish</name>
    <name type="synonym">Macropteronotus magur</name>
    <dbReference type="NCBI Taxonomy" id="1594786"/>
    <lineage>
        <taxon>Eukaryota</taxon>
        <taxon>Metazoa</taxon>
        <taxon>Chordata</taxon>
        <taxon>Craniata</taxon>
        <taxon>Vertebrata</taxon>
        <taxon>Euteleostomi</taxon>
        <taxon>Actinopterygii</taxon>
        <taxon>Neopterygii</taxon>
        <taxon>Teleostei</taxon>
        <taxon>Ostariophysi</taxon>
        <taxon>Siluriformes</taxon>
        <taxon>Clariidae</taxon>
        <taxon>Clarias</taxon>
    </lineage>
</organism>
<comment type="caution">
    <text evidence="1">The sequence shown here is derived from an EMBL/GenBank/DDBJ whole genome shotgun (WGS) entry which is preliminary data.</text>
</comment>
<gene>
    <name evidence="1" type="primary">Tapl-1</name>
    <name evidence="1" type="ORF">DAT39_000221</name>
</gene>
<keyword evidence="2" id="KW-1185">Reference proteome</keyword>
<accession>A0A8J4XHP4</accession>
<reference evidence="1" key="1">
    <citation type="submission" date="2020-07" db="EMBL/GenBank/DDBJ databases">
        <title>Clarias magur genome sequencing, assembly and annotation.</title>
        <authorList>
            <person name="Kushwaha B."/>
            <person name="Kumar R."/>
            <person name="Das P."/>
            <person name="Joshi C.G."/>
            <person name="Kumar D."/>
            <person name="Nagpure N.S."/>
            <person name="Pandey M."/>
            <person name="Agarwal S."/>
            <person name="Srivastava S."/>
            <person name="Singh M."/>
            <person name="Sahoo L."/>
            <person name="Jayasankar P."/>
            <person name="Meher P.K."/>
            <person name="Koringa P.G."/>
            <person name="Iquebal M.A."/>
            <person name="Das S.P."/>
            <person name="Bit A."/>
            <person name="Patnaik S."/>
            <person name="Patel N."/>
            <person name="Shah T.M."/>
            <person name="Hinsu A."/>
            <person name="Jena J.K."/>
        </authorList>
    </citation>
    <scope>NUCLEOTIDE SEQUENCE</scope>
    <source>
        <strain evidence="1">CIFAMagur01</strain>
        <tissue evidence="1">Testis</tissue>
    </source>
</reference>
<name>A0A8J4XHP4_CLAMG</name>
<dbReference type="Proteomes" id="UP000727407">
    <property type="component" value="Unassembled WGS sequence"/>
</dbReference>
<evidence type="ECO:0000313" key="2">
    <source>
        <dbReference type="Proteomes" id="UP000727407"/>
    </source>
</evidence>